<feature type="non-terminal residue" evidence="1">
    <location>
        <position position="97"/>
    </location>
</feature>
<dbReference type="EMBL" id="DXEN01000048">
    <property type="protein sequence ID" value="HIX86210.1"/>
    <property type="molecule type" value="Genomic_DNA"/>
</dbReference>
<gene>
    <name evidence="1" type="ORF">H9848_06340</name>
</gene>
<name>A0A9D1XRW5_9BACT</name>
<evidence type="ECO:0000313" key="2">
    <source>
        <dbReference type="Proteomes" id="UP000823847"/>
    </source>
</evidence>
<reference evidence="1" key="2">
    <citation type="submission" date="2021-04" db="EMBL/GenBank/DDBJ databases">
        <authorList>
            <person name="Gilroy R."/>
        </authorList>
    </citation>
    <scope>NUCLEOTIDE SEQUENCE</scope>
    <source>
        <strain evidence="1">ChiHecec2B26-12326</strain>
    </source>
</reference>
<accession>A0A9D1XRW5</accession>
<dbReference type="AlphaFoldDB" id="A0A9D1XRW5"/>
<evidence type="ECO:0000313" key="1">
    <source>
        <dbReference type="EMBL" id="HIX86210.1"/>
    </source>
</evidence>
<dbReference type="Proteomes" id="UP000823847">
    <property type="component" value="Unassembled WGS sequence"/>
</dbReference>
<proteinExistence type="predicted"/>
<reference evidence="1" key="1">
    <citation type="journal article" date="2021" name="PeerJ">
        <title>Extensive microbial diversity within the chicken gut microbiome revealed by metagenomics and culture.</title>
        <authorList>
            <person name="Gilroy R."/>
            <person name="Ravi A."/>
            <person name="Getino M."/>
            <person name="Pursley I."/>
            <person name="Horton D.L."/>
            <person name="Alikhan N.F."/>
            <person name="Baker D."/>
            <person name="Gharbi K."/>
            <person name="Hall N."/>
            <person name="Watson M."/>
            <person name="Adriaenssens E.M."/>
            <person name="Foster-Nyarko E."/>
            <person name="Jarju S."/>
            <person name="Secka A."/>
            <person name="Antonio M."/>
            <person name="Oren A."/>
            <person name="Chaudhuri R.R."/>
            <person name="La Ragione R."/>
            <person name="Hildebrand F."/>
            <person name="Pallen M.J."/>
        </authorList>
    </citation>
    <scope>NUCLEOTIDE SEQUENCE</scope>
    <source>
        <strain evidence="1">ChiHecec2B26-12326</strain>
    </source>
</reference>
<comment type="caution">
    <text evidence="1">The sequence shown here is derived from an EMBL/GenBank/DDBJ whole genome shotgun (WGS) entry which is preliminary data.</text>
</comment>
<sequence length="97" mass="10611">MRTITLLLSAYIGKLNNAEYLNLMSRLRALIETATPEGVGLTAGEMTEFSELVDQLQARVNYTTASALTGQLDDLEKQRDSLLTFLFATINSGVSLP</sequence>
<organism evidence="1 2">
    <name type="scientific">Candidatus Parabacteroides intestinigallinarum</name>
    <dbReference type="NCBI Taxonomy" id="2838722"/>
    <lineage>
        <taxon>Bacteria</taxon>
        <taxon>Pseudomonadati</taxon>
        <taxon>Bacteroidota</taxon>
        <taxon>Bacteroidia</taxon>
        <taxon>Bacteroidales</taxon>
        <taxon>Tannerellaceae</taxon>
        <taxon>Parabacteroides</taxon>
    </lineage>
</organism>
<protein>
    <submittedName>
        <fullName evidence="1">Uncharacterized protein</fullName>
    </submittedName>
</protein>